<dbReference type="SUPFAM" id="SSF57667">
    <property type="entry name" value="beta-beta-alpha zinc fingers"/>
    <property type="match status" value="1"/>
</dbReference>
<keyword evidence="6" id="KW-0175">Coiled coil</keyword>
<dbReference type="GO" id="GO:0000978">
    <property type="term" value="F:RNA polymerase II cis-regulatory region sequence-specific DNA binding"/>
    <property type="evidence" value="ECO:0007669"/>
    <property type="project" value="TreeGrafter"/>
</dbReference>
<proteinExistence type="predicted"/>
<dbReference type="GO" id="GO:0000981">
    <property type="term" value="F:DNA-binding transcription factor activity, RNA polymerase II-specific"/>
    <property type="evidence" value="ECO:0007669"/>
    <property type="project" value="TreeGrafter"/>
</dbReference>
<evidence type="ECO:0000256" key="3">
    <source>
        <dbReference type="ARBA" id="ARBA00022771"/>
    </source>
</evidence>
<dbReference type="AlphaFoldDB" id="A0AAV6FVN4"/>
<dbReference type="PANTHER" id="PTHR14003">
    <property type="entry name" value="TRANSCRIPTIONAL REPRESSOR PROTEIN YY"/>
    <property type="match status" value="1"/>
</dbReference>
<dbReference type="EMBL" id="JADWDJ010000019">
    <property type="protein sequence ID" value="KAG5265252.1"/>
    <property type="molecule type" value="Genomic_DNA"/>
</dbReference>
<dbReference type="PANTHER" id="PTHR14003:SF19">
    <property type="entry name" value="YY2 TRANSCRIPTION FACTOR"/>
    <property type="match status" value="1"/>
</dbReference>
<sequence length="220" mass="24395">MANYRTFHSQLTSIMETLTRAAVAEICELVDDGYAVLHLEISRHQKENEELRQKLQLIESIIARGAGGGPATEKTVAARDTRGLDGLGRETRGKLVMVEECMSRDVEESQPITIQVKQEEPELHGTGAGEHGEGVDVTQDSLGEDVEERRVWTHTPRSTSASPPGYGQSASATQSGHLTAHQTVHTGERPHPCVHCSKRFAGKQYLRIHMRKHHPEQQHT</sequence>
<evidence type="ECO:0000256" key="6">
    <source>
        <dbReference type="SAM" id="Coils"/>
    </source>
</evidence>
<dbReference type="GO" id="GO:0005667">
    <property type="term" value="C:transcription regulator complex"/>
    <property type="evidence" value="ECO:0007669"/>
    <property type="project" value="TreeGrafter"/>
</dbReference>
<organism evidence="9 10">
    <name type="scientific">Alosa alosa</name>
    <name type="common">allis shad</name>
    <dbReference type="NCBI Taxonomy" id="278164"/>
    <lineage>
        <taxon>Eukaryota</taxon>
        <taxon>Metazoa</taxon>
        <taxon>Chordata</taxon>
        <taxon>Craniata</taxon>
        <taxon>Vertebrata</taxon>
        <taxon>Euteleostomi</taxon>
        <taxon>Actinopterygii</taxon>
        <taxon>Neopterygii</taxon>
        <taxon>Teleostei</taxon>
        <taxon>Clupei</taxon>
        <taxon>Clupeiformes</taxon>
        <taxon>Clupeoidei</taxon>
        <taxon>Clupeidae</taxon>
        <taxon>Alosa</taxon>
    </lineage>
</organism>
<keyword evidence="3 5" id="KW-0863">Zinc-finger</keyword>
<dbReference type="GO" id="GO:0008270">
    <property type="term" value="F:zinc ion binding"/>
    <property type="evidence" value="ECO:0007669"/>
    <property type="project" value="UniProtKB-KW"/>
</dbReference>
<evidence type="ECO:0000256" key="5">
    <source>
        <dbReference type="PROSITE-ProRule" id="PRU00042"/>
    </source>
</evidence>
<feature type="compositionally biased region" description="Polar residues" evidence="7">
    <location>
        <begin position="155"/>
        <end position="185"/>
    </location>
</feature>
<dbReference type="GO" id="GO:0000785">
    <property type="term" value="C:chromatin"/>
    <property type="evidence" value="ECO:0007669"/>
    <property type="project" value="TreeGrafter"/>
</dbReference>
<dbReference type="Gene3D" id="3.30.160.60">
    <property type="entry name" value="Classic Zinc Finger"/>
    <property type="match status" value="2"/>
</dbReference>
<dbReference type="FunFam" id="3.30.160.60:FF:000446">
    <property type="entry name" value="Zinc finger protein"/>
    <property type="match status" value="1"/>
</dbReference>
<evidence type="ECO:0000256" key="1">
    <source>
        <dbReference type="ARBA" id="ARBA00022723"/>
    </source>
</evidence>
<evidence type="ECO:0000256" key="7">
    <source>
        <dbReference type="SAM" id="MobiDB-lite"/>
    </source>
</evidence>
<name>A0AAV6FVN4_9TELE</name>
<reference evidence="9" key="1">
    <citation type="submission" date="2020-10" db="EMBL/GenBank/DDBJ databases">
        <title>Chromosome-scale genome assembly of the Allis shad, Alosa alosa.</title>
        <authorList>
            <person name="Margot Z."/>
            <person name="Christophe K."/>
            <person name="Cabau C."/>
            <person name="Louis A."/>
            <person name="Berthelot C."/>
            <person name="Parey E."/>
            <person name="Roest Crollius H."/>
            <person name="Montfort J."/>
            <person name="Robinson-Rechavi M."/>
            <person name="Bucao C."/>
            <person name="Bouchez O."/>
            <person name="Gislard M."/>
            <person name="Lluch J."/>
            <person name="Milhes M."/>
            <person name="Lampietro C."/>
            <person name="Lopez Roques C."/>
            <person name="Donnadieu C."/>
            <person name="Braasch I."/>
            <person name="Desvignes T."/>
            <person name="Postlethwait J."/>
            <person name="Bobe J."/>
            <person name="Guiguen Y."/>
        </authorList>
    </citation>
    <scope>NUCLEOTIDE SEQUENCE</scope>
    <source>
        <strain evidence="9">M-15738</strain>
        <tissue evidence="9">Blood</tissue>
    </source>
</reference>
<protein>
    <recommendedName>
        <fullName evidence="8">C2H2-type domain-containing protein</fullName>
    </recommendedName>
</protein>
<evidence type="ECO:0000256" key="2">
    <source>
        <dbReference type="ARBA" id="ARBA00022737"/>
    </source>
</evidence>
<dbReference type="PROSITE" id="PS00028">
    <property type="entry name" value="ZINC_FINGER_C2H2_1"/>
    <property type="match status" value="1"/>
</dbReference>
<keyword evidence="2" id="KW-0677">Repeat</keyword>
<dbReference type="InterPro" id="IPR013087">
    <property type="entry name" value="Znf_C2H2_type"/>
</dbReference>
<dbReference type="GO" id="GO:0031519">
    <property type="term" value="C:PcG protein complex"/>
    <property type="evidence" value="ECO:0007669"/>
    <property type="project" value="TreeGrafter"/>
</dbReference>
<dbReference type="InterPro" id="IPR036236">
    <property type="entry name" value="Znf_C2H2_sf"/>
</dbReference>
<evidence type="ECO:0000259" key="8">
    <source>
        <dbReference type="PROSITE" id="PS50157"/>
    </source>
</evidence>
<comment type="caution">
    <text evidence="9">The sequence shown here is derived from an EMBL/GenBank/DDBJ whole genome shotgun (WGS) entry which is preliminary data.</text>
</comment>
<keyword evidence="4" id="KW-0862">Zinc</keyword>
<keyword evidence="1" id="KW-0479">Metal-binding</keyword>
<accession>A0AAV6FVN4</accession>
<evidence type="ECO:0000313" key="10">
    <source>
        <dbReference type="Proteomes" id="UP000823561"/>
    </source>
</evidence>
<keyword evidence="10" id="KW-1185">Reference proteome</keyword>
<gene>
    <name evidence="9" type="ORF">AALO_G00240180</name>
</gene>
<dbReference type="Proteomes" id="UP000823561">
    <property type="component" value="Chromosome 19"/>
</dbReference>
<dbReference type="PROSITE" id="PS50157">
    <property type="entry name" value="ZINC_FINGER_C2H2_2"/>
    <property type="match status" value="1"/>
</dbReference>
<evidence type="ECO:0000256" key="4">
    <source>
        <dbReference type="ARBA" id="ARBA00022833"/>
    </source>
</evidence>
<feature type="domain" description="C2H2-type" evidence="8">
    <location>
        <begin position="191"/>
        <end position="218"/>
    </location>
</feature>
<feature type="coiled-coil region" evidence="6">
    <location>
        <begin position="34"/>
        <end position="61"/>
    </location>
</feature>
<feature type="region of interest" description="Disordered" evidence="7">
    <location>
        <begin position="123"/>
        <end position="190"/>
    </location>
</feature>
<evidence type="ECO:0000313" key="9">
    <source>
        <dbReference type="EMBL" id="KAG5265252.1"/>
    </source>
</evidence>